<dbReference type="SUPFAM" id="SSF54285">
    <property type="entry name" value="MoaD/ThiS"/>
    <property type="match status" value="1"/>
</dbReference>
<dbReference type="Pfam" id="PF02597">
    <property type="entry name" value="ThiS"/>
    <property type="match status" value="1"/>
</dbReference>
<reference evidence="1 2" key="1">
    <citation type="submission" date="2019-07" db="EMBL/GenBank/DDBJ databases">
        <title>Whole genome shotgun sequence of Reyranella soli NBRC 108950.</title>
        <authorList>
            <person name="Hosoyama A."/>
            <person name="Uohara A."/>
            <person name="Ohji S."/>
            <person name="Ichikawa N."/>
        </authorList>
    </citation>
    <scope>NUCLEOTIDE SEQUENCE [LARGE SCALE GENOMIC DNA]</scope>
    <source>
        <strain evidence="1 2">NBRC 108950</strain>
    </source>
</reference>
<evidence type="ECO:0000313" key="2">
    <source>
        <dbReference type="Proteomes" id="UP000321058"/>
    </source>
</evidence>
<dbReference type="RefSeq" id="WP_147155524.1">
    <property type="nucleotide sequence ID" value="NZ_BKAJ01000152.1"/>
</dbReference>
<dbReference type="InterPro" id="IPR012675">
    <property type="entry name" value="Beta-grasp_dom_sf"/>
</dbReference>
<dbReference type="EMBL" id="BKAJ01000152">
    <property type="protein sequence ID" value="GEP60158.1"/>
    <property type="molecule type" value="Genomic_DNA"/>
</dbReference>
<dbReference type="InterPro" id="IPR010035">
    <property type="entry name" value="Thi_S"/>
</dbReference>
<evidence type="ECO:0000313" key="1">
    <source>
        <dbReference type="EMBL" id="GEP60158.1"/>
    </source>
</evidence>
<organism evidence="1 2">
    <name type="scientific">Reyranella soli</name>
    <dbReference type="NCBI Taxonomy" id="1230389"/>
    <lineage>
        <taxon>Bacteria</taxon>
        <taxon>Pseudomonadati</taxon>
        <taxon>Pseudomonadota</taxon>
        <taxon>Alphaproteobacteria</taxon>
        <taxon>Hyphomicrobiales</taxon>
        <taxon>Reyranellaceae</taxon>
        <taxon>Reyranella</taxon>
    </lineage>
</organism>
<dbReference type="InterPro" id="IPR016155">
    <property type="entry name" value="Mopterin_synth/thiamin_S_b"/>
</dbReference>
<dbReference type="Gene3D" id="3.10.20.30">
    <property type="match status" value="1"/>
</dbReference>
<protein>
    <submittedName>
        <fullName evidence="1">Thiamine biosynthesis protein ThiS</fullName>
    </submittedName>
</protein>
<dbReference type="AlphaFoldDB" id="A0A512NMJ1"/>
<comment type="caution">
    <text evidence="1">The sequence shown here is derived from an EMBL/GenBank/DDBJ whole genome shotgun (WGS) entry which is preliminary data.</text>
</comment>
<sequence length="65" mass="6697">MRIFLNDDAHDVDAATLATVLDSLGFGGRKIATAVNGRFVAAAARPATQLADGDRIEVVAPMQGG</sequence>
<dbReference type="OrthoDB" id="197113at2"/>
<dbReference type="InterPro" id="IPR003749">
    <property type="entry name" value="ThiS/MoaD-like"/>
</dbReference>
<proteinExistence type="predicted"/>
<gene>
    <name evidence="1" type="ORF">RSO01_73240</name>
</gene>
<dbReference type="NCBIfam" id="TIGR01683">
    <property type="entry name" value="thiS"/>
    <property type="match status" value="1"/>
</dbReference>
<dbReference type="PANTHER" id="PTHR34472:SF1">
    <property type="entry name" value="SULFUR CARRIER PROTEIN THIS"/>
    <property type="match status" value="1"/>
</dbReference>
<dbReference type="Proteomes" id="UP000321058">
    <property type="component" value="Unassembled WGS sequence"/>
</dbReference>
<accession>A0A512NMJ1</accession>
<dbReference type="PANTHER" id="PTHR34472">
    <property type="entry name" value="SULFUR CARRIER PROTEIN THIS"/>
    <property type="match status" value="1"/>
</dbReference>
<dbReference type="CDD" id="cd00565">
    <property type="entry name" value="Ubl_ThiS"/>
    <property type="match status" value="1"/>
</dbReference>
<keyword evidence="2" id="KW-1185">Reference proteome</keyword>
<name>A0A512NMJ1_9HYPH</name>